<keyword evidence="3" id="KW-0812">Transmembrane</keyword>
<evidence type="ECO:0000313" key="5">
    <source>
        <dbReference type="EMBL" id="AVD70516.1"/>
    </source>
</evidence>
<evidence type="ECO:0000256" key="1">
    <source>
        <dbReference type="ARBA" id="ARBA00022723"/>
    </source>
</evidence>
<dbReference type="InterPro" id="IPR051158">
    <property type="entry name" value="Metallophosphoesterase_sf"/>
</dbReference>
<accession>A0A2L1GLJ7</accession>
<evidence type="ECO:0000256" key="3">
    <source>
        <dbReference type="SAM" id="Phobius"/>
    </source>
</evidence>
<dbReference type="RefSeq" id="WP_104935819.1">
    <property type="nucleotide sequence ID" value="NZ_CP021255.1"/>
</dbReference>
<feature type="domain" description="Calcineurin-like phosphoesterase" evidence="4">
    <location>
        <begin position="165"/>
        <end position="342"/>
    </location>
</feature>
<dbReference type="GO" id="GO:0008758">
    <property type="term" value="F:UDP-2,3-diacylglucosamine hydrolase activity"/>
    <property type="evidence" value="ECO:0007669"/>
    <property type="project" value="TreeGrafter"/>
</dbReference>
<feature type="transmembrane region" description="Helical" evidence="3">
    <location>
        <begin position="62"/>
        <end position="82"/>
    </location>
</feature>
<dbReference type="GO" id="GO:0009245">
    <property type="term" value="P:lipid A biosynthetic process"/>
    <property type="evidence" value="ECO:0007669"/>
    <property type="project" value="TreeGrafter"/>
</dbReference>
<dbReference type="PANTHER" id="PTHR31302:SF31">
    <property type="entry name" value="PHOSPHODIESTERASE YAEI"/>
    <property type="match status" value="1"/>
</dbReference>
<keyword evidence="3" id="KW-1133">Transmembrane helix</keyword>
<proteinExistence type="predicted"/>
<dbReference type="EMBL" id="CP021255">
    <property type="protein sequence ID" value="AVD70516.1"/>
    <property type="molecule type" value="Genomic_DNA"/>
</dbReference>
<dbReference type="Pfam" id="PF00149">
    <property type="entry name" value="Metallophos"/>
    <property type="match status" value="1"/>
</dbReference>
<evidence type="ECO:0000259" key="4">
    <source>
        <dbReference type="Pfam" id="PF00149"/>
    </source>
</evidence>
<gene>
    <name evidence="5" type="ORF">CAY53_02690</name>
</gene>
<keyword evidence="3" id="KW-0472">Membrane</keyword>
<evidence type="ECO:0000313" key="6">
    <source>
        <dbReference type="Proteomes" id="UP000239867"/>
    </source>
</evidence>
<dbReference type="InterPro" id="IPR004843">
    <property type="entry name" value="Calcineurin-like_PHP"/>
</dbReference>
<feature type="transmembrane region" description="Helical" evidence="3">
    <location>
        <begin position="31"/>
        <end position="50"/>
    </location>
</feature>
<sequence>MLTLFFAILLPACWLAGHALLRHDWSWPRRIAAILGLAVVSQVYAIDSALFRNLAGPDIPAWLLTLQIWLFTALILLFLWTFCLDGLRLCRWLFRRLAPPNASHAAFSSSRRSFLRKSGTLVCSFVPPAFSLGASAAGLYKGTEVPSLHRMVLFLPDLPSELDGFKIAHLADIHVGPLTSINWVRTIVEITNATAPDVIALSGDLADGRWEYRVARGGNRIQAALEYAGLTAKHGVFACTGNHEYYSDYAGWMQLYHKVGIRVLHNEGLVLKHGRARLVLAGLDDRAARRIGRQPLGVEQVFAGLPGRAEGAVRVLLDHGPRRARRNARAGIDLQLSGHTHGGQCIGMDRIVQQANRGFVRGWYQVADMALYVTSGAGLWAGFPVRMGVPAEVALITLRPGSGKAPCWQEL</sequence>
<dbReference type="OrthoDB" id="9780884at2"/>
<name>A0A2L1GLJ7_9BACT</name>
<keyword evidence="2" id="KW-0378">Hydrolase</keyword>
<organism evidence="5 6">
    <name type="scientific">Desulfobulbus oralis</name>
    <dbReference type="NCBI Taxonomy" id="1986146"/>
    <lineage>
        <taxon>Bacteria</taxon>
        <taxon>Pseudomonadati</taxon>
        <taxon>Thermodesulfobacteriota</taxon>
        <taxon>Desulfobulbia</taxon>
        <taxon>Desulfobulbales</taxon>
        <taxon>Desulfobulbaceae</taxon>
        <taxon>Desulfobulbus</taxon>
    </lineage>
</organism>
<dbReference type="GO" id="GO:0016020">
    <property type="term" value="C:membrane"/>
    <property type="evidence" value="ECO:0007669"/>
    <property type="project" value="GOC"/>
</dbReference>
<dbReference type="Gene3D" id="3.60.21.10">
    <property type="match status" value="1"/>
</dbReference>
<dbReference type="CDD" id="cd07385">
    <property type="entry name" value="MPP_YkuE_C"/>
    <property type="match status" value="1"/>
</dbReference>
<reference evidence="5 6" key="1">
    <citation type="journal article" date="2018" name="MBio">
        <title>Insights into the evolution of host association through the isolation and characterization of a novel human periodontal pathobiont, Desulfobulbus oralis.</title>
        <authorList>
            <person name="Cross K.L."/>
            <person name="Chirania P."/>
            <person name="Xiong W."/>
            <person name="Beall C.J."/>
            <person name="Elkins J.G."/>
            <person name="Giannone R.J."/>
            <person name="Griffen A.L."/>
            <person name="Guss A.M."/>
            <person name="Hettich R.L."/>
            <person name="Joshi S.S."/>
            <person name="Mokrzan E.M."/>
            <person name="Martin R.K."/>
            <person name="Zhulin I.B."/>
            <person name="Leys E.J."/>
            <person name="Podar M."/>
        </authorList>
    </citation>
    <scope>NUCLEOTIDE SEQUENCE [LARGE SCALE GENOMIC DNA]</scope>
    <source>
        <strain evidence="5 6">ORNL</strain>
    </source>
</reference>
<dbReference type="AlphaFoldDB" id="A0A2L1GLJ7"/>
<dbReference type="PANTHER" id="PTHR31302">
    <property type="entry name" value="TRANSMEMBRANE PROTEIN WITH METALLOPHOSPHOESTERASE DOMAIN-RELATED"/>
    <property type="match status" value="1"/>
</dbReference>
<keyword evidence="6" id="KW-1185">Reference proteome</keyword>
<dbReference type="InterPro" id="IPR029052">
    <property type="entry name" value="Metallo-depent_PP-like"/>
</dbReference>
<dbReference type="SUPFAM" id="SSF56300">
    <property type="entry name" value="Metallo-dependent phosphatases"/>
    <property type="match status" value="1"/>
</dbReference>
<dbReference type="KEGG" id="deo:CAY53_02690"/>
<dbReference type="Proteomes" id="UP000239867">
    <property type="component" value="Chromosome"/>
</dbReference>
<protein>
    <recommendedName>
        <fullName evidence="4">Calcineurin-like phosphoesterase domain-containing protein</fullName>
    </recommendedName>
</protein>
<evidence type="ECO:0000256" key="2">
    <source>
        <dbReference type="ARBA" id="ARBA00022801"/>
    </source>
</evidence>
<dbReference type="GO" id="GO:0046872">
    <property type="term" value="F:metal ion binding"/>
    <property type="evidence" value="ECO:0007669"/>
    <property type="project" value="UniProtKB-KW"/>
</dbReference>
<keyword evidence="1" id="KW-0479">Metal-binding</keyword>